<reference evidence="2 3" key="1">
    <citation type="submission" date="2016-02" db="EMBL/GenBank/DDBJ databases">
        <authorList>
            <consortium name="Pathogen Informatics"/>
        </authorList>
    </citation>
    <scope>NUCLEOTIDE SEQUENCE [LARGE SCALE GENOMIC DNA]</scope>
    <source>
        <strain evidence="2 3">K173</strain>
    </source>
</reference>
<dbReference type="EMBL" id="LT160033">
    <property type="protein sequence ID" value="CXI92571.1"/>
    <property type="molecule type" value="Genomic_DNA"/>
</dbReference>
<evidence type="ECO:0000256" key="1">
    <source>
        <dbReference type="SAM" id="MobiDB-lite"/>
    </source>
</evidence>
<evidence type="ECO:0000313" key="3">
    <source>
        <dbReference type="Proteomes" id="UP000069549"/>
    </source>
</evidence>
<name>A0A113SJK8_PLABE</name>
<feature type="compositionally biased region" description="Basic and acidic residues" evidence="1">
    <location>
        <begin position="60"/>
        <end position="78"/>
    </location>
</feature>
<protein>
    <recommendedName>
        <fullName evidence="4">Pv-fam-g protein</fullName>
    </recommendedName>
</protein>
<dbReference type="AlphaFoldDB" id="A0A113SJK8"/>
<evidence type="ECO:0008006" key="4">
    <source>
        <dbReference type="Google" id="ProtNLM"/>
    </source>
</evidence>
<dbReference type="VEuPathDB" id="PlasmoDB:PBANKA_1319000"/>
<feature type="region of interest" description="Disordered" evidence="1">
    <location>
        <begin position="60"/>
        <end position="79"/>
    </location>
</feature>
<sequence length="702" mass="79724">MGIDTTMKKHSSRSHKLSKNDLTFEKPILKESTTKDSCSDDEEIEFEGWVEFITKDDKCTDENDEYEKAPKSTQEKRNSKIKSFIPIQKEENDFIKNKNEKVYISSRRNSNKSNISMNDQYPRYSYISPNYFYEQPQNIVPLCNQTSYTNENKIIYPVYLSNTQECSKAGINIIKPNYIDPPPPIVLKNTQILPQLYIRQPPTVIVTNESRPPLVINPPPANVIFKNKAPQPIYVNSTRPNIIIKNDTPSTQNPINMDETPIQLDVMPENRENTINSSIKYSSAANIKTDVNILPNSIPTNVLHLENNTNDYMASQNMPSIYMLNNNNIRPQVLYQNGLPISTINAVNPDFPINNVICEKGIFDFENTVFNPVELANSSTIQPIYSQPLPQVFQASTQFPQSVSQYCQTAPQNSQPIIQYCQAPPQNSQPLPQVCQAPTQFPQSVSQYCQTAPQNSQHILQSCQASPQVSQPLPQSFQNNNLLNQVTIPNSLSQAVPNHQVHPSIPQGVQSFPQSGVVHNASQSHSSVQPTLYSVPQATQYTNQNYQMHNNVNLQPMGYEKEIQQYRYLNTSPQVINQKYMPSHTDMRLQMRNSVIPRNGSMVPNNIMQSEAHMERYRNHSTNKRNTNIPIIHNSYNSLENVATCGTIGCGAKQKSSPVSPLRRRSTYVNLKQDFINPPVKSVQIVSHPAINRNTRDYSTYR</sequence>
<feature type="compositionally biased region" description="Basic residues" evidence="1">
    <location>
        <begin position="8"/>
        <end position="17"/>
    </location>
</feature>
<evidence type="ECO:0000313" key="2">
    <source>
        <dbReference type="EMBL" id="CXI92571.1"/>
    </source>
</evidence>
<proteinExistence type="predicted"/>
<dbReference type="Proteomes" id="UP000069549">
    <property type="component" value="Chromosome 13"/>
</dbReference>
<gene>
    <name evidence="2" type="ORF">PBK173_000379500</name>
</gene>
<accession>A0A113SJK8</accession>
<organism evidence="2 3">
    <name type="scientific">Plasmodium berghei</name>
    <dbReference type="NCBI Taxonomy" id="5821"/>
    <lineage>
        <taxon>Eukaryota</taxon>
        <taxon>Sar</taxon>
        <taxon>Alveolata</taxon>
        <taxon>Apicomplexa</taxon>
        <taxon>Aconoidasida</taxon>
        <taxon>Haemosporida</taxon>
        <taxon>Plasmodiidae</taxon>
        <taxon>Plasmodium</taxon>
        <taxon>Plasmodium (Vinckeia)</taxon>
    </lineage>
</organism>
<feature type="region of interest" description="Disordered" evidence="1">
    <location>
        <begin position="1"/>
        <end position="24"/>
    </location>
</feature>